<dbReference type="AlphaFoldDB" id="A0A8T8DXB1"/>
<protein>
    <submittedName>
        <fullName evidence="1">HK97 gp10 family phage protein</fullName>
    </submittedName>
</protein>
<dbReference type="NCBIfam" id="TIGR01725">
    <property type="entry name" value="phge_HK97_gp10"/>
    <property type="match status" value="1"/>
</dbReference>
<dbReference type="Pfam" id="PF04883">
    <property type="entry name" value="HK97-gp10_like"/>
    <property type="match status" value="1"/>
</dbReference>
<reference evidence="1 2" key="1">
    <citation type="submission" date="2021-01" db="EMBL/GenBank/DDBJ databases">
        <title>Genome Sequence and Methylation Pattern of Haloterrigena salifodinae BOL5-1, An Extremely Halophilic Archaeon from a Bolivian Salt Mine.</title>
        <authorList>
            <person name="DasSarma P."/>
            <person name="Anton B.P."/>
            <person name="DasSarma S.L."/>
            <person name="von Ehrenheim H.A.L."/>
            <person name="Martinez F.L."/>
            <person name="Guzman D."/>
            <person name="Roberts R.J."/>
            <person name="DasSarma S."/>
        </authorList>
    </citation>
    <scope>NUCLEOTIDE SEQUENCE [LARGE SCALE GENOMIC DNA]</scope>
    <source>
        <strain evidence="1 2">BOL5-1</strain>
    </source>
</reference>
<organism evidence="1 2">
    <name type="scientific">Haloterrigena salifodinae</name>
    <dbReference type="NCBI Taxonomy" id="2675099"/>
    <lineage>
        <taxon>Archaea</taxon>
        <taxon>Methanobacteriati</taxon>
        <taxon>Methanobacteriota</taxon>
        <taxon>Stenosarchaea group</taxon>
        <taxon>Halobacteria</taxon>
        <taxon>Halobacteriales</taxon>
        <taxon>Natrialbaceae</taxon>
        <taxon>Haloterrigena</taxon>
    </lineage>
</organism>
<dbReference type="RefSeq" id="WP_204747066.1">
    <property type="nucleotide sequence ID" value="NZ_CP069188.1"/>
</dbReference>
<dbReference type="InterPro" id="IPR010064">
    <property type="entry name" value="HK97-gp10_tail"/>
</dbReference>
<dbReference type="GeneID" id="62876430"/>
<accession>A0A8T8DXB1</accession>
<keyword evidence="2" id="KW-1185">Reference proteome</keyword>
<evidence type="ECO:0000313" key="2">
    <source>
        <dbReference type="Proteomes" id="UP000637819"/>
    </source>
</evidence>
<dbReference type="EMBL" id="CP069188">
    <property type="protein sequence ID" value="QRV14214.1"/>
    <property type="molecule type" value="Genomic_DNA"/>
</dbReference>
<dbReference type="KEGG" id="hsal:JMJ58_14860"/>
<proteinExistence type="predicted"/>
<evidence type="ECO:0000313" key="1">
    <source>
        <dbReference type="EMBL" id="QRV14214.1"/>
    </source>
</evidence>
<dbReference type="Proteomes" id="UP000637819">
    <property type="component" value="Chromosome"/>
</dbReference>
<sequence>MISFNWKSGQGPDALVEDLETFEDEFFGRLEDDVETTVDEAVEEAQSRARVNTGELRDSIRNKVEQMTGKIVAHLIAGAEHSAYNEFGTVYMSAQPMIRPALRKVEQDLIDRISKSWDQAARAL</sequence>
<name>A0A8T8DXB1_9EURY</name>
<gene>
    <name evidence="1" type="ORF">JMJ58_14860</name>
</gene>